<proteinExistence type="predicted"/>
<dbReference type="EMBL" id="CP003415">
    <property type="protein sequence ID" value="AFI91559.1"/>
    <property type="molecule type" value="Genomic_DNA"/>
</dbReference>
<dbReference type="PATRIC" id="fig|1166016.3.peg.3549"/>
<organism evidence="1 2">
    <name type="scientific">Pectobacterium parmentieri</name>
    <dbReference type="NCBI Taxonomy" id="1905730"/>
    <lineage>
        <taxon>Bacteria</taxon>
        <taxon>Pseudomonadati</taxon>
        <taxon>Pseudomonadota</taxon>
        <taxon>Gammaproteobacteria</taxon>
        <taxon>Enterobacterales</taxon>
        <taxon>Pectobacteriaceae</taxon>
        <taxon>Pectobacterium</taxon>
    </lineage>
</organism>
<dbReference type="AlphaFoldDB" id="A0A0H3IC29"/>
<protein>
    <submittedName>
        <fullName evidence="1">Uncharacterized protein</fullName>
    </submittedName>
</protein>
<dbReference type="Proteomes" id="UP000008044">
    <property type="component" value="Chromosome"/>
</dbReference>
<evidence type="ECO:0000313" key="2">
    <source>
        <dbReference type="Proteomes" id="UP000008044"/>
    </source>
</evidence>
<gene>
    <name evidence="1" type="ordered locus">W5S_3489</name>
</gene>
<dbReference type="RefSeq" id="WP_014701030.1">
    <property type="nucleotide sequence ID" value="NC_017845.1"/>
</dbReference>
<dbReference type="eggNOG" id="ENOG5031HZP">
    <property type="taxonomic scope" value="Bacteria"/>
</dbReference>
<evidence type="ECO:0000313" key="1">
    <source>
        <dbReference type="EMBL" id="AFI91559.1"/>
    </source>
</evidence>
<name>A0A0H3IC29_PECPM</name>
<accession>A0A0H3IC29</accession>
<sequence>MSDKKNPSQAHPQGIVLPSIELPATHFVMQDNHHVFFVSLEHILLCLQEAEKQGEVPPLESEWWITLQGTYPSLR</sequence>
<reference evidence="1 2" key="1">
    <citation type="journal article" date="2012" name="J. Bacteriol.">
        <title>Genome sequence of Pectobacterium sp. strain SCC3193.</title>
        <authorList>
            <person name="Koskinen J.P."/>
            <person name="Laine P."/>
            <person name="Niemi O."/>
            <person name="Nykyri J."/>
            <person name="Harjunpaa H."/>
            <person name="Auvinen P."/>
            <person name="Paulin L."/>
            <person name="Pirhonen M."/>
            <person name="Palva T."/>
            <person name="Holm L."/>
        </authorList>
    </citation>
    <scope>NUCLEOTIDE SEQUENCE [LARGE SCALE GENOMIC DNA]</scope>
    <source>
        <strain evidence="1 2">SCC3193</strain>
    </source>
</reference>
<dbReference type="KEGG" id="pec:W5S_3489"/>
<dbReference type="HOGENOM" id="CLU_2507390_0_0_6"/>